<accession>A0AB37QVF7</accession>
<protein>
    <recommendedName>
        <fullName evidence="2">AAA+ ATPase domain-containing protein</fullName>
    </recommendedName>
</protein>
<dbReference type="InterPro" id="IPR027417">
    <property type="entry name" value="P-loop_NTPase"/>
</dbReference>
<evidence type="ECO:0000259" key="2">
    <source>
        <dbReference type="SMART" id="SM00382"/>
    </source>
</evidence>
<dbReference type="AlphaFoldDB" id="A0AB37QVF7"/>
<proteinExistence type="predicted"/>
<evidence type="ECO:0000256" key="1">
    <source>
        <dbReference type="SAM" id="Coils"/>
    </source>
</evidence>
<gene>
    <name evidence="3" type="ORF">ALP74_01655</name>
</gene>
<dbReference type="EMBL" id="RBSH01000081">
    <property type="protein sequence ID" value="RMS04267.1"/>
    <property type="molecule type" value="Genomic_DNA"/>
</dbReference>
<feature type="coiled-coil region" evidence="1">
    <location>
        <begin position="379"/>
        <end position="413"/>
    </location>
</feature>
<comment type="caution">
    <text evidence="3">The sequence shown here is derived from an EMBL/GenBank/DDBJ whole genome shotgun (WGS) entry which is preliminary data.</text>
</comment>
<keyword evidence="1" id="KW-0175">Coiled coil</keyword>
<name>A0AB37QVF7_9PSED</name>
<reference evidence="3 4" key="1">
    <citation type="submission" date="2018-08" db="EMBL/GenBank/DDBJ databases">
        <title>Recombination of ecologically and evolutionarily significant loci maintains genetic cohesion in the Pseudomonas syringae species complex.</title>
        <authorList>
            <person name="Dillon M."/>
            <person name="Thakur S."/>
            <person name="Almeida R.N.D."/>
            <person name="Weir B.S."/>
            <person name="Guttman D.S."/>
        </authorList>
    </citation>
    <scope>NUCLEOTIDE SEQUENCE [LARGE SCALE GENOMIC DNA]</scope>
    <source>
        <strain evidence="3 4">ICMP 5019</strain>
    </source>
</reference>
<dbReference type="Proteomes" id="UP000272613">
    <property type="component" value="Unassembled WGS sequence"/>
</dbReference>
<dbReference type="Gene3D" id="3.40.50.300">
    <property type="entry name" value="P-loop containing nucleotide triphosphate hydrolases"/>
    <property type="match status" value="1"/>
</dbReference>
<feature type="domain" description="AAA+ ATPase" evidence="2">
    <location>
        <begin position="542"/>
        <end position="712"/>
    </location>
</feature>
<dbReference type="SMART" id="SM00382">
    <property type="entry name" value="AAA"/>
    <property type="match status" value="1"/>
</dbReference>
<feature type="coiled-coil region" evidence="1">
    <location>
        <begin position="314"/>
        <end position="355"/>
    </location>
</feature>
<evidence type="ECO:0000313" key="4">
    <source>
        <dbReference type="Proteomes" id="UP000272613"/>
    </source>
</evidence>
<organism evidence="3 4">
    <name type="scientific">Pseudomonas coronafaciens pv. garcae</name>
    <dbReference type="NCBI Taxonomy" id="251653"/>
    <lineage>
        <taxon>Bacteria</taxon>
        <taxon>Pseudomonadati</taxon>
        <taxon>Pseudomonadota</taxon>
        <taxon>Gammaproteobacteria</taxon>
        <taxon>Pseudomonadales</taxon>
        <taxon>Pseudomonadaceae</taxon>
        <taxon>Pseudomonas</taxon>
        <taxon>Pseudomonas coronafaciens</taxon>
    </lineage>
</organism>
<dbReference type="InterPro" id="IPR003593">
    <property type="entry name" value="AAA+_ATPase"/>
</dbReference>
<sequence length="866" mass="98828">MMSRLIVIKSHSHFQGNTGVVIPLIIEEDGNQPRAVYQDEFENGNKLFIADDYQVKIDESYREDELFVISSWNETDRDDWKTTTSKQRYISFGNLVRPLEKSSYLPVIDMDMPDVSTGTVDLIPSVSLTHSHFMIRSDGFINGPFSAQHNGTSWSVSPVTVSTPLSLQTHNIAQFSEADLAGAGILISISLNGTIRNFLSSLERAKHIEHDVKDYISDAGLITYYTRNGFGKNDKNTLSRTEANKLKAAVEAYKKTQKAVENNDRLSRLKEILDSYLSSEGIGLDIIDSYLNNTSNGKEFLEKFVRENRDVLLKDKGEELRKRLEEQKERIDLELSKLNAEIDQKKQEFKAEEKKVLEQKLISEREIEEIKKKTAAQIKEESLKGQEELRDDIRKLEEQKEQLDGDLKLKTDEFAELVENLKLPKEIQGIQFTLKERENQLEAVKRQQYDTEKLVQRQTAYLSSPDLSNVMLEHKTISQILSGQRVTQTQTIKPYFPKTSKAVLDEHNRGDFIEALRKKLEVEDGRQFHFDEVGNLVISVMQSFLTVLSGPPGTGKTSTVTRLAKHLELVNQSESELEIINRFINIPVGKGWASNRDLLGFWNGLKNIYQPSRSGLYEFLRAAEITSTELSNDFLNMVLLDEANLSSIEHYWSDFLTLSDTFNKSGNRINLGIQDADQQHLRIPQSLRFIATINSDETTERLSPRLIDRAPVISLNHGQFTLPLETLGENEFDGALPFSNLNNAFNPIDLSFALSDTEENNLKSIITTLSSAHNRAAPIHISPRKTQAIHKYCKTANELLYQRYQPMDFAIAQHVLPMINGFGKGYRERLNQLHQKLGECNYEISRHLLNSIIERGDEMMDSYSFF</sequence>
<dbReference type="SUPFAM" id="SSF52540">
    <property type="entry name" value="P-loop containing nucleoside triphosphate hydrolases"/>
    <property type="match status" value="1"/>
</dbReference>
<evidence type="ECO:0000313" key="3">
    <source>
        <dbReference type="EMBL" id="RMS04267.1"/>
    </source>
</evidence>